<protein>
    <recommendedName>
        <fullName evidence="2">Thioredoxin domain-containing protein</fullName>
    </recommendedName>
</protein>
<feature type="transmembrane region" description="Helical" evidence="1">
    <location>
        <begin position="20"/>
        <end position="36"/>
    </location>
</feature>
<dbReference type="GO" id="GO:0045454">
    <property type="term" value="P:cell redox homeostasis"/>
    <property type="evidence" value="ECO:0007669"/>
    <property type="project" value="TreeGrafter"/>
</dbReference>
<keyword evidence="1" id="KW-1133">Transmembrane helix</keyword>
<dbReference type="GO" id="GO:0015035">
    <property type="term" value="F:protein-disulfide reductase activity"/>
    <property type="evidence" value="ECO:0007669"/>
    <property type="project" value="TreeGrafter"/>
</dbReference>
<name>K1LRL4_9FLAO</name>
<dbReference type="STRING" id="883096.HMPREF9699_01027"/>
<dbReference type="PANTHER" id="PTHR32234:SF0">
    <property type="entry name" value="THIOL:DISULFIDE INTERCHANGE PROTEIN DSBD"/>
    <property type="match status" value="1"/>
</dbReference>
<gene>
    <name evidence="3" type="ORF">HMPREF9699_01027</name>
</gene>
<dbReference type="Gene3D" id="3.40.30.10">
    <property type="entry name" value="Glutaredoxin"/>
    <property type="match status" value="1"/>
</dbReference>
<keyword evidence="1" id="KW-0812">Transmembrane</keyword>
<sequence length="431" mass="49598">MWYLIFRHYVTVSLCHCHVVSLYLAHYFLTFVIIIVKIMYRKIAIGLFSTFLVSSAFAQGIKFEKGSLQSLIDKAKTEKKLLFIDAMADWCGPCKLMDKNIFSKTEVGNFYNANFINAKFDMQKDAVGREIAQKFNVYSFPTFLFINGEGQLVVENKGYMDEKSFLQLGKEAANATTILAEVKDKFLKGDHSPEVLATVIRTYTQSDMELAKKASEIYFDKKKDATLSQEEVGFLLSFLRSTEDKHYAYFKKYRTEIEKYVNPEMVKNFDNQLQLVDIWKQSLNVEKKTVNDAKFMALATPLFGEMMAKNLLNQYKLGYYETSRQFTKYEKIANELFANEEKINANEGLKAAWNIAEQSTDKKIIKAASVWVEKQVMGYETSYNTFVLSKLYHKLGKKAEAIMFAESAVRLAEQEGQDSSAMKQFLESLKK</sequence>
<feature type="domain" description="Thioredoxin" evidence="2">
    <location>
        <begin position="43"/>
        <end position="174"/>
    </location>
</feature>
<dbReference type="PROSITE" id="PS51352">
    <property type="entry name" value="THIOREDOXIN_2"/>
    <property type="match status" value="1"/>
</dbReference>
<dbReference type="HOGENOM" id="CLU_032298_1_0_10"/>
<keyword evidence="4" id="KW-1185">Reference proteome</keyword>
<keyword evidence="1" id="KW-0472">Membrane</keyword>
<comment type="caution">
    <text evidence="3">The sequence shown here is derived from an EMBL/GenBank/DDBJ whole genome shotgun (WGS) entry which is preliminary data.</text>
</comment>
<reference evidence="3 4" key="1">
    <citation type="submission" date="2012-07" db="EMBL/GenBank/DDBJ databases">
        <title>The Genome Sequence of Bergeyella zoohelcum ATCC 43767.</title>
        <authorList>
            <consortium name="The Broad Institute Genome Sequencing Platform"/>
            <person name="Earl A."/>
            <person name="Ward D."/>
            <person name="Feldgarden M."/>
            <person name="Gevers D."/>
            <person name="Huys G."/>
            <person name="Walker B."/>
            <person name="Young S.K."/>
            <person name="Zeng Q."/>
            <person name="Gargeya S."/>
            <person name="Fitzgerald M."/>
            <person name="Haas B."/>
            <person name="Abouelleil A."/>
            <person name="Alvarado L."/>
            <person name="Arachchi H.M."/>
            <person name="Berlin A.M."/>
            <person name="Chapman S.B."/>
            <person name="Goldberg J."/>
            <person name="Griggs A."/>
            <person name="Gujja S."/>
            <person name="Hansen M."/>
            <person name="Howarth C."/>
            <person name="Imamovic A."/>
            <person name="Larimer J."/>
            <person name="McCowen C."/>
            <person name="Montmayeur A."/>
            <person name="Murphy C."/>
            <person name="Neiman D."/>
            <person name="Pearson M."/>
            <person name="Priest M."/>
            <person name="Roberts A."/>
            <person name="Saif S."/>
            <person name="Shea T."/>
            <person name="Sisk P."/>
            <person name="Sykes S."/>
            <person name="Wortman J."/>
            <person name="Nusbaum C."/>
            <person name="Birren B."/>
        </authorList>
    </citation>
    <scope>NUCLEOTIDE SEQUENCE [LARGE SCALE GENOMIC DNA]</scope>
    <source>
        <strain evidence="3 4">ATCC 43767</strain>
    </source>
</reference>
<dbReference type="eggNOG" id="COG0526">
    <property type="taxonomic scope" value="Bacteria"/>
</dbReference>
<evidence type="ECO:0000256" key="1">
    <source>
        <dbReference type="SAM" id="Phobius"/>
    </source>
</evidence>
<dbReference type="AlphaFoldDB" id="K1LRL4"/>
<evidence type="ECO:0000259" key="2">
    <source>
        <dbReference type="PROSITE" id="PS51352"/>
    </source>
</evidence>
<dbReference type="InterPro" id="IPR012336">
    <property type="entry name" value="Thioredoxin-like_fold"/>
</dbReference>
<dbReference type="Proteomes" id="UP000006085">
    <property type="component" value="Unassembled WGS sequence"/>
</dbReference>
<accession>K1LRL4</accession>
<dbReference type="InterPro" id="IPR036249">
    <property type="entry name" value="Thioredoxin-like_sf"/>
</dbReference>
<dbReference type="InterPro" id="IPR013766">
    <property type="entry name" value="Thioredoxin_domain"/>
</dbReference>
<dbReference type="Pfam" id="PF13098">
    <property type="entry name" value="Thioredoxin_2"/>
    <property type="match status" value="1"/>
</dbReference>
<evidence type="ECO:0000313" key="3">
    <source>
        <dbReference type="EMBL" id="EKB57541.1"/>
    </source>
</evidence>
<dbReference type="EMBL" id="AGYA01000019">
    <property type="protein sequence ID" value="EKB57541.1"/>
    <property type="molecule type" value="Genomic_DNA"/>
</dbReference>
<dbReference type="SUPFAM" id="SSF52833">
    <property type="entry name" value="Thioredoxin-like"/>
    <property type="match status" value="1"/>
</dbReference>
<proteinExistence type="predicted"/>
<organism evidence="3 4">
    <name type="scientific">Bergeyella zoohelcum ATCC 43767</name>
    <dbReference type="NCBI Taxonomy" id="883096"/>
    <lineage>
        <taxon>Bacteria</taxon>
        <taxon>Pseudomonadati</taxon>
        <taxon>Bacteroidota</taxon>
        <taxon>Flavobacteriia</taxon>
        <taxon>Flavobacteriales</taxon>
        <taxon>Weeksellaceae</taxon>
        <taxon>Bergeyella</taxon>
    </lineage>
</organism>
<dbReference type="PANTHER" id="PTHR32234">
    <property type="entry name" value="THIOL:DISULFIDE INTERCHANGE PROTEIN DSBD"/>
    <property type="match status" value="1"/>
</dbReference>
<evidence type="ECO:0000313" key="4">
    <source>
        <dbReference type="Proteomes" id="UP000006085"/>
    </source>
</evidence>